<evidence type="ECO:0000313" key="22">
    <source>
        <dbReference type="Proteomes" id="UP000186955"/>
    </source>
</evidence>
<dbReference type="InterPro" id="IPR007867">
    <property type="entry name" value="GMC_OxRtase_C"/>
</dbReference>
<dbReference type="GO" id="GO:0046562">
    <property type="term" value="F:beta-D-glucose oxidase activity"/>
    <property type="evidence" value="ECO:0007669"/>
    <property type="project" value="UniProtKB-EC"/>
</dbReference>
<keyword evidence="7" id="KW-0963">Cytoplasm</keyword>
<reference evidence="21 22" key="1">
    <citation type="submission" date="2016-10" db="EMBL/GenBank/DDBJ databases">
        <title>Genome sequence of the ascomycete fungus Penicillium subrubescens.</title>
        <authorList>
            <person name="De Vries R.P."/>
            <person name="Peng M."/>
            <person name="Dilokpimol A."/>
            <person name="Hilden K."/>
            <person name="Makela M.R."/>
            <person name="Grigoriev I."/>
            <person name="Riley R."/>
            <person name="Granchi Z."/>
        </authorList>
    </citation>
    <scope>NUCLEOTIDE SEQUENCE [LARGE SCALE GENOMIC DNA]</scope>
    <source>
        <strain evidence="21 22">CBS 132785</strain>
    </source>
</reference>
<feature type="active site" description="Proton acceptor" evidence="15">
    <location>
        <position position="590"/>
    </location>
</feature>
<feature type="active site" description="Proton donor" evidence="15">
    <location>
        <position position="547"/>
    </location>
</feature>
<comment type="similarity">
    <text evidence="5 17">Belongs to the GMC oxidoreductase family.</text>
</comment>
<feature type="signal peptide" evidence="18">
    <location>
        <begin position="1"/>
        <end position="20"/>
    </location>
</feature>
<dbReference type="Proteomes" id="UP000186955">
    <property type="component" value="Unassembled WGS sequence"/>
</dbReference>
<dbReference type="PANTHER" id="PTHR11552">
    <property type="entry name" value="GLUCOSE-METHANOL-CHOLINE GMC OXIDOREDUCTASE"/>
    <property type="match status" value="1"/>
</dbReference>
<accession>A0A1Q5U701</accession>
<evidence type="ECO:0000256" key="16">
    <source>
        <dbReference type="PIRSR" id="PIRSR000137-2"/>
    </source>
</evidence>
<organism evidence="21 22">
    <name type="scientific">Penicillium subrubescens</name>
    <dbReference type="NCBI Taxonomy" id="1316194"/>
    <lineage>
        <taxon>Eukaryota</taxon>
        <taxon>Fungi</taxon>
        <taxon>Dikarya</taxon>
        <taxon>Ascomycota</taxon>
        <taxon>Pezizomycotina</taxon>
        <taxon>Eurotiomycetes</taxon>
        <taxon>Eurotiomycetidae</taxon>
        <taxon>Eurotiales</taxon>
        <taxon>Aspergillaceae</taxon>
        <taxon>Penicillium</taxon>
    </lineage>
</organism>
<dbReference type="PANTHER" id="PTHR11552:SF201">
    <property type="entry name" value="GLUCOSE-METHANOL-CHOLINE OXIDOREDUCTASE N-TERMINAL DOMAIN-CONTAINING PROTEIN"/>
    <property type="match status" value="1"/>
</dbReference>
<evidence type="ECO:0000256" key="13">
    <source>
        <dbReference type="ARBA" id="ARBA00049435"/>
    </source>
</evidence>
<evidence type="ECO:0000256" key="2">
    <source>
        <dbReference type="ARBA" id="ARBA00004191"/>
    </source>
</evidence>
<dbReference type="Gene3D" id="3.50.50.60">
    <property type="entry name" value="FAD/NAD(P)-binding domain"/>
    <property type="match status" value="1"/>
</dbReference>
<comment type="subcellular location">
    <subcellularLocation>
        <location evidence="3">Cytoplasm</location>
    </subcellularLocation>
    <subcellularLocation>
        <location evidence="2">Secreted</location>
        <location evidence="2">Cell wall</location>
    </subcellularLocation>
    <subcellularLocation>
        <location evidence="4">Secreted</location>
        <location evidence="4">Extracellular space</location>
        <location evidence="4">Extracellular matrix</location>
    </subcellularLocation>
</comment>
<comment type="catalytic activity">
    <reaction evidence="13">
        <text>beta-D-glucose + O2 = D-glucono-1,5-lactone + H2O2</text>
        <dbReference type="Rhea" id="RHEA:11428"/>
        <dbReference type="ChEBI" id="CHEBI:15379"/>
        <dbReference type="ChEBI" id="CHEBI:15903"/>
        <dbReference type="ChEBI" id="CHEBI:16217"/>
        <dbReference type="ChEBI" id="CHEBI:16240"/>
        <dbReference type="EC" id="1.1.3.4"/>
    </reaction>
    <physiologicalReaction direction="left-to-right" evidence="13">
        <dbReference type="Rhea" id="RHEA:11429"/>
    </physiologicalReaction>
</comment>
<dbReference type="GO" id="GO:0050660">
    <property type="term" value="F:flavin adenine dinucleotide binding"/>
    <property type="evidence" value="ECO:0007669"/>
    <property type="project" value="InterPro"/>
</dbReference>
<sequence>MRTQIIALASLAYLLGTVQAKNEDDPAQKYDFIIVGGGTSGLVVANRLSEIKGVTVAVIEAGDSVFNNPNVTNVAGYGRAFGTHIDWAYQTENQKYAGGSKQIMRAGKAIGGTSTINGMSYTRAQSVQIDAWELFGNKGWNWGSLLPYYQKSEMFQIPSLNQISRGADYYITYHGENGPLKVGWPTEITNRTMLPMLDQTFNQLGVPFNRDVNGGSMVGLTSHPNTVNTKENVREDAARAYYWPYQNRSNLKIITNTLANRIIWSNDSNSEAVAVGVEVTNPHHGVETIYASKEVILSAGSLKSPVLLEVSGIGNPDILSTYNIPVKVNISTVGENLQDQTNNGLSFQGTEFWLGSPTFSVLPSANQIYGSNVTNVASYINSSMAEYAKVVSNSSKGAVQEANILAAFKLQYDLIFEAQVPFAEVVLLPIAGSFMSEYWPLLPFSRGSIHIKSANASAPASINPNYFMFKQDLDAQVDVAKFIRKAFATAPLSDFVAEEFAPGMDNLPDTASNSQWDDWVKMNCMCTKNSEGLEKVADNISDRSNFHPVGTASMLPRSRGGVVSPELRVYGTKNVRVVDASVLPFQLCGHLTSTLYAVAEKAADMIKKQYRL</sequence>
<dbReference type="PROSITE" id="PS00623">
    <property type="entry name" value="GMC_OXRED_1"/>
    <property type="match status" value="1"/>
</dbReference>
<evidence type="ECO:0000256" key="5">
    <source>
        <dbReference type="ARBA" id="ARBA00010790"/>
    </source>
</evidence>
<evidence type="ECO:0000256" key="6">
    <source>
        <dbReference type="ARBA" id="ARBA00011738"/>
    </source>
</evidence>
<feature type="chain" id="PRO_5012140652" description="glucose oxidase" evidence="18">
    <location>
        <begin position="21"/>
        <end position="612"/>
    </location>
</feature>
<evidence type="ECO:0000256" key="17">
    <source>
        <dbReference type="RuleBase" id="RU003968"/>
    </source>
</evidence>
<dbReference type="AlphaFoldDB" id="A0A1Q5U701"/>
<evidence type="ECO:0000256" key="3">
    <source>
        <dbReference type="ARBA" id="ARBA00004496"/>
    </source>
</evidence>
<evidence type="ECO:0000256" key="1">
    <source>
        <dbReference type="ARBA" id="ARBA00001974"/>
    </source>
</evidence>
<evidence type="ECO:0000256" key="15">
    <source>
        <dbReference type="PIRSR" id="PIRSR000137-1"/>
    </source>
</evidence>
<evidence type="ECO:0000256" key="12">
    <source>
        <dbReference type="ARBA" id="ARBA00023002"/>
    </source>
</evidence>
<dbReference type="GO" id="GO:0005737">
    <property type="term" value="C:cytoplasm"/>
    <property type="evidence" value="ECO:0007669"/>
    <property type="project" value="UniProtKB-SubCell"/>
</dbReference>
<dbReference type="Pfam" id="PF00732">
    <property type="entry name" value="GMC_oxred_N"/>
    <property type="match status" value="1"/>
</dbReference>
<feature type="domain" description="Glucose-methanol-choline oxidoreductase N-terminal" evidence="20">
    <location>
        <begin position="300"/>
        <end position="314"/>
    </location>
</feature>
<comment type="subunit">
    <text evidence="6">Homodimer.</text>
</comment>
<evidence type="ECO:0000259" key="19">
    <source>
        <dbReference type="PROSITE" id="PS00623"/>
    </source>
</evidence>
<evidence type="ECO:0000256" key="4">
    <source>
        <dbReference type="ARBA" id="ARBA00004498"/>
    </source>
</evidence>
<evidence type="ECO:0000256" key="18">
    <source>
        <dbReference type="SAM" id="SignalP"/>
    </source>
</evidence>
<evidence type="ECO:0000256" key="11">
    <source>
        <dbReference type="ARBA" id="ARBA00022827"/>
    </source>
</evidence>
<keyword evidence="12" id="KW-0560">Oxidoreductase</keyword>
<dbReference type="InterPro" id="IPR027424">
    <property type="entry name" value="Glucose_Oxidase_domain_2"/>
</dbReference>
<evidence type="ECO:0000256" key="14">
    <source>
        <dbReference type="ARBA" id="ARBA00049722"/>
    </source>
</evidence>
<dbReference type="InterPro" id="IPR012132">
    <property type="entry name" value="GMC_OxRdtase"/>
</dbReference>
<keyword evidence="22" id="KW-1185">Reference proteome</keyword>
<dbReference type="Pfam" id="PF05199">
    <property type="entry name" value="GMC_oxred_C"/>
    <property type="match status" value="1"/>
</dbReference>
<dbReference type="Gene3D" id="4.10.450.10">
    <property type="entry name" value="Glucose Oxidase, domain 2"/>
    <property type="match status" value="1"/>
</dbReference>
<dbReference type="Gene3D" id="3.30.560.10">
    <property type="entry name" value="Glucose Oxidase, domain 3"/>
    <property type="match status" value="1"/>
</dbReference>
<name>A0A1Q5U701_9EURO</name>
<evidence type="ECO:0000256" key="10">
    <source>
        <dbReference type="ARBA" id="ARBA00022630"/>
    </source>
</evidence>
<dbReference type="InterPro" id="IPR036188">
    <property type="entry name" value="FAD/NAD-bd_sf"/>
</dbReference>
<dbReference type="SMR" id="A0A1Q5U701"/>
<dbReference type="PROSITE" id="PS00624">
    <property type="entry name" value="GMC_OXRED_2"/>
    <property type="match status" value="1"/>
</dbReference>
<dbReference type="InterPro" id="IPR000172">
    <property type="entry name" value="GMC_OxRdtase_N"/>
</dbReference>
<keyword evidence="8" id="KW-0134">Cell wall</keyword>
<protein>
    <recommendedName>
        <fullName evidence="14">glucose oxidase</fullName>
        <ecNumber evidence="14">1.1.3.4</ecNumber>
    </recommendedName>
</protein>
<evidence type="ECO:0000256" key="8">
    <source>
        <dbReference type="ARBA" id="ARBA00022512"/>
    </source>
</evidence>
<dbReference type="EMBL" id="MNBE01000569">
    <property type="protein sequence ID" value="OKP08266.1"/>
    <property type="molecule type" value="Genomic_DNA"/>
</dbReference>
<keyword evidence="9" id="KW-0964">Secreted</keyword>
<keyword evidence="11 16" id="KW-0274">FAD</keyword>
<comment type="caution">
    <text evidence="21">The sequence shown here is derived from an EMBL/GenBank/DDBJ whole genome shotgun (WGS) entry which is preliminary data.</text>
</comment>
<feature type="binding site" evidence="16">
    <location>
        <position position="113"/>
    </location>
    <ligand>
        <name>FAD</name>
        <dbReference type="ChEBI" id="CHEBI:57692"/>
    </ligand>
</feature>
<dbReference type="EC" id="1.1.3.4" evidence="14"/>
<comment type="cofactor">
    <cofactor evidence="1 16">
        <name>FAD</name>
        <dbReference type="ChEBI" id="CHEBI:57692"/>
    </cofactor>
</comment>
<proteinExistence type="inferred from homology"/>
<dbReference type="SUPFAM" id="SSF51905">
    <property type="entry name" value="FAD/NAD(P)-binding domain"/>
    <property type="match status" value="1"/>
</dbReference>
<evidence type="ECO:0000313" key="21">
    <source>
        <dbReference type="EMBL" id="OKP08266.1"/>
    </source>
</evidence>
<dbReference type="SUPFAM" id="SSF54373">
    <property type="entry name" value="FAD-linked reductases, C-terminal domain"/>
    <property type="match status" value="1"/>
</dbReference>
<keyword evidence="18" id="KW-0732">Signal</keyword>
<gene>
    <name evidence="21" type="ORF">PENSUB_5633</name>
</gene>
<dbReference type="PIRSF" id="PIRSF000137">
    <property type="entry name" value="Alcohol_oxidase"/>
    <property type="match status" value="1"/>
</dbReference>
<feature type="binding site" evidence="16">
    <location>
        <begin position="39"/>
        <end position="40"/>
    </location>
    <ligand>
        <name>FAD</name>
        <dbReference type="ChEBI" id="CHEBI:57692"/>
    </ligand>
</feature>
<keyword evidence="10 17" id="KW-0285">Flavoprotein</keyword>
<keyword evidence="9" id="KW-0272">Extracellular matrix</keyword>
<evidence type="ECO:0000256" key="9">
    <source>
        <dbReference type="ARBA" id="ARBA00022530"/>
    </source>
</evidence>
<feature type="domain" description="Glucose-methanol-choline oxidoreductase N-terminal" evidence="19">
    <location>
        <begin position="107"/>
        <end position="130"/>
    </location>
</feature>
<dbReference type="STRING" id="1316194.A0A1Q5U701"/>
<evidence type="ECO:0000256" key="7">
    <source>
        <dbReference type="ARBA" id="ARBA00022490"/>
    </source>
</evidence>
<evidence type="ECO:0000259" key="20">
    <source>
        <dbReference type="PROSITE" id="PS00624"/>
    </source>
</evidence>